<keyword evidence="2" id="KW-1185">Reference proteome</keyword>
<dbReference type="EMBL" id="AOIP01000016">
    <property type="protein sequence ID" value="ELZ06790.1"/>
    <property type="molecule type" value="Genomic_DNA"/>
</dbReference>
<accession>M0B7J4</accession>
<reference evidence="1 2" key="1">
    <citation type="journal article" date="2014" name="PLoS Genet.">
        <title>Phylogenetically driven sequencing of extremely halophilic archaea reveals strategies for static and dynamic osmo-response.</title>
        <authorList>
            <person name="Becker E.A."/>
            <person name="Seitzer P.M."/>
            <person name="Tritt A."/>
            <person name="Larsen D."/>
            <person name="Krusor M."/>
            <person name="Yao A.I."/>
            <person name="Wu D."/>
            <person name="Madern D."/>
            <person name="Eisen J.A."/>
            <person name="Darling A.E."/>
            <person name="Facciotti M.T."/>
        </authorList>
    </citation>
    <scope>NUCLEOTIDE SEQUENCE [LARGE SCALE GENOMIC DNA]</scope>
    <source>
        <strain evidence="1 2">DSM 13077</strain>
    </source>
</reference>
<evidence type="ECO:0000313" key="2">
    <source>
        <dbReference type="Proteomes" id="UP000011591"/>
    </source>
</evidence>
<proteinExistence type="predicted"/>
<comment type="caution">
    <text evidence="1">The sequence shown here is derived from an EMBL/GenBank/DDBJ whole genome shotgun (WGS) entry which is preliminary data.</text>
</comment>
<organism evidence="1 2">
    <name type="scientific">Natrialba aegyptia DSM 13077</name>
    <dbReference type="NCBI Taxonomy" id="1227491"/>
    <lineage>
        <taxon>Archaea</taxon>
        <taxon>Methanobacteriati</taxon>
        <taxon>Methanobacteriota</taxon>
        <taxon>Stenosarchaea group</taxon>
        <taxon>Halobacteria</taxon>
        <taxon>Halobacteriales</taxon>
        <taxon>Natrialbaceae</taxon>
        <taxon>Natrialba</taxon>
    </lineage>
</organism>
<sequence length="91" mass="10181">MQSIFLIGSQEVNSRTDCYCIIGNWTSGQYEFALLKLTVLVKEISDVRCMGFLNISRRNCAAGFRWILAVVLCQCLRFALSGSVIGSALYF</sequence>
<name>M0B7J4_9EURY</name>
<dbReference type="Proteomes" id="UP000011591">
    <property type="component" value="Unassembled WGS sequence"/>
</dbReference>
<protein>
    <submittedName>
        <fullName evidence="1">Uncharacterized protein</fullName>
    </submittedName>
</protein>
<dbReference type="AlphaFoldDB" id="M0B7J4"/>
<gene>
    <name evidence="1" type="ORF">C480_07152</name>
</gene>
<evidence type="ECO:0000313" key="1">
    <source>
        <dbReference type="EMBL" id="ELZ06790.1"/>
    </source>
</evidence>